<evidence type="ECO:0000313" key="7">
    <source>
        <dbReference type="EMBL" id="CAI4218914.1"/>
    </source>
</evidence>
<accession>A0A9P1H8P7</accession>
<keyword evidence="4" id="KW-1133">Transmembrane helix</keyword>
<comment type="similarity">
    <text evidence="2 6">Belongs to the peroxisomal membrane protein PXMP2/4 family.</text>
</comment>
<evidence type="ECO:0000256" key="2">
    <source>
        <dbReference type="ARBA" id="ARBA00006824"/>
    </source>
</evidence>
<evidence type="ECO:0000256" key="4">
    <source>
        <dbReference type="ARBA" id="ARBA00022989"/>
    </source>
</evidence>
<keyword evidence="5" id="KW-0472">Membrane</keyword>
<reference evidence="7" key="1">
    <citation type="submission" date="2022-11" db="EMBL/GenBank/DDBJ databases">
        <authorList>
            <person name="Scott C."/>
            <person name="Bruce N."/>
        </authorList>
    </citation>
    <scope>NUCLEOTIDE SEQUENCE</scope>
</reference>
<evidence type="ECO:0000256" key="3">
    <source>
        <dbReference type="ARBA" id="ARBA00022692"/>
    </source>
</evidence>
<sequence length="118" mass="13631">MLLWYQSILARRPVLTQSVTTAVLNTVGDITAQQAVEKRGKIMTGSVLHEWLSTEEGRSPKENVKKNFLPIMATNYMVWPWVQLANFKFVPLNHRLTFANTVAIGWNCYISYMNNRDR</sequence>
<dbReference type="EMBL" id="CALLCH030000018">
    <property type="protein sequence ID" value="CAI4218914.1"/>
    <property type="molecule type" value="Genomic_DNA"/>
</dbReference>
<evidence type="ECO:0000256" key="1">
    <source>
        <dbReference type="ARBA" id="ARBA00004141"/>
    </source>
</evidence>
<protein>
    <recommendedName>
        <fullName evidence="9">Mpv17-like protein</fullName>
    </recommendedName>
</protein>
<keyword evidence="8" id="KW-1185">Reference proteome</keyword>
<dbReference type="GO" id="GO:0016020">
    <property type="term" value="C:membrane"/>
    <property type="evidence" value="ECO:0007669"/>
    <property type="project" value="UniProtKB-SubCell"/>
</dbReference>
<evidence type="ECO:0000256" key="5">
    <source>
        <dbReference type="ARBA" id="ARBA00023136"/>
    </source>
</evidence>
<dbReference type="InterPro" id="IPR007248">
    <property type="entry name" value="Mpv17_PMP22"/>
</dbReference>
<evidence type="ECO:0000256" key="6">
    <source>
        <dbReference type="RuleBase" id="RU363053"/>
    </source>
</evidence>
<organism evidence="7 8">
    <name type="scientific">Parascedosporium putredinis</name>
    <dbReference type="NCBI Taxonomy" id="1442378"/>
    <lineage>
        <taxon>Eukaryota</taxon>
        <taxon>Fungi</taxon>
        <taxon>Dikarya</taxon>
        <taxon>Ascomycota</taxon>
        <taxon>Pezizomycotina</taxon>
        <taxon>Sordariomycetes</taxon>
        <taxon>Hypocreomycetidae</taxon>
        <taxon>Microascales</taxon>
        <taxon>Microascaceae</taxon>
        <taxon>Parascedosporium</taxon>
    </lineage>
</organism>
<keyword evidence="3" id="KW-0812">Transmembrane</keyword>
<dbReference type="OrthoDB" id="430207at2759"/>
<dbReference type="Proteomes" id="UP000838763">
    <property type="component" value="Unassembled WGS sequence"/>
</dbReference>
<dbReference type="PANTHER" id="PTHR11266">
    <property type="entry name" value="PEROXISOMAL MEMBRANE PROTEIN 2, PXMP2 MPV17"/>
    <property type="match status" value="1"/>
</dbReference>
<gene>
    <name evidence="7" type="ORF">PPNO1_LOCUS8486</name>
</gene>
<dbReference type="PANTHER" id="PTHR11266:SF17">
    <property type="entry name" value="PROTEIN MPV17"/>
    <property type="match status" value="1"/>
</dbReference>
<evidence type="ECO:0000313" key="8">
    <source>
        <dbReference type="Proteomes" id="UP000838763"/>
    </source>
</evidence>
<comment type="caution">
    <text evidence="7">The sequence shown here is derived from an EMBL/GenBank/DDBJ whole genome shotgun (WGS) entry which is preliminary data.</text>
</comment>
<evidence type="ECO:0008006" key="9">
    <source>
        <dbReference type="Google" id="ProtNLM"/>
    </source>
</evidence>
<dbReference type="GO" id="GO:0005737">
    <property type="term" value="C:cytoplasm"/>
    <property type="evidence" value="ECO:0007669"/>
    <property type="project" value="TreeGrafter"/>
</dbReference>
<proteinExistence type="inferred from homology"/>
<dbReference type="AlphaFoldDB" id="A0A9P1H8P7"/>
<comment type="subcellular location">
    <subcellularLocation>
        <location evidence="1">Membrane</location>
        <topology evidence="1">Multi-pass membrane protein</topology>
    </subcellularLocation>
</comment>
<dbReference type="Pfam" id="PF04117">
    <property type="entry name" value="Mpv17_PMP22"/>
    <property type="match status" value="1"/>
</dbReference>
<name>A0A9P1H8P7_9PEZI</name>